<dbReference type="NCBIfam" id="TIGR02284">
    <property type="entry name" value="PA2169 family four-helix-bundle protein"/>
    <property type="match status" value="1"/>
</dbReference>
<dbReference type="AlphaFoldDB" id="A0AAU7DPJ0"/>
<proteinExistence type="predicted"/>
<organism evidence="2">
    <name type="scientific">Telmatobacter sp. DSM 110680</name>
    <dbReference type="NCBI Taxonomy" id="3036704"/>
    <lineage>
        <taxon>Bacteria</taxon>
        <taxon>Pseudomonadati</taxon>
        <taxon>Acidobacteriota</taxon>
        <taxon>Terriglobia</taxon>
        <taxon>Terriglobales</taxon>
        <taxon>Acidobacteriaceae</taxon>
        <taxon>Telmatobacter</taxon>
    </lineage>
</organism>
<reference evidence="2" key="1">
    <citation type="submission" date="2023-03" db="EMBL/GenBank/DDBJ databases">
        <title>Edaphobacter sp.</title>
        <authorList>
            <person name="Huber K.J."/>
            <person name="Papendorf J."/>
            <person name="Pilke C."/>
            <person name="Bunk B."/>
            <person name="Sproeer C."/>
            <person name="Pester M."/>
        </authorList>
    </citation>
    <scope>NUCLEOTIDE SEQUENCE</scope>
    <source>
        <strain evidence="2">DSM 110680</strain>
    </source>
</reference>
<dbReference type="Gene3D" id="1.20.1260.10">
    <property type="match status" value="1"/>
</dbReference>
<protein>
    <submittedName>
        <fullName evidence="2">PA2169 family four-helix-bundle protein</fullName>
    </submittedName>
</protein>
<dbReference type="Pfam" id="PF09537">
    <property type="entry name" value="DUF2383"/>
    <property type="match status" value="1"/>
</dbReference>
<evidence type="ECO:0000313" key="2">
    <source>
        <dbReference type="EMBL" id="XBH19804.1"/>
    </source>
</evidence>
<sequence length="152" mass="16501">MSSASKDLKETELALRSVIQVLIDGQEGFKKLGEQIKDEALKEYFLAESLTRAQFRGVLESILHQEGVHDVKESGTAAGTIRRAWGDVKSALGGGDSTLLATAEEGEQEATEAYGKASETYLPLPVRQVLTTQAAHIDKSHEFIKAALDTKK</sequence>
<dbReference type="InterPro" id="IPR019052">
    <property type="entry name" value="DUF2383"/>
</dbReference>
<name>A0AAU7DPJ0_9BACT</name>
<dbReference type="InterPro" id="IPR012347">
    <property type="entry name" value="Ferritin-like"/>
</dbReference>
<gene>
    <name evidence="2" type="ORF">P8935_10915</name>
</gene>
<dbReference type="RefSeq" id="WP_348265025.1">
    <property type="nucleotide sequence ID" value="NZ_CP121196.1"/>
</dbReference>
<dbReference type="EMBL" id="CP121196">
    <property type="protein sequence ID" value="XBH19804.1"/>
    <property type="molecule type" value="Genomic_DNA"/>
</dbReference>
<feature type="domain" description="DUF2383" evidence="1">
    <location>
        <begin position="12"/>
        <end position="119"/>
    </location>
</feature>
<evidence type="ECO:0000259" key="1">
    <source>
        <dbReference type="Pfam" id="PF09537"/>
    </source>
</evidence>
<dbReference type="InterPro" id="IPR011971">
    <property type="entry name" value="CHP02284"/>
</dbReference>
<accession>A0AAU7DPJ0</accession>